<accession>A0A4Z1JYR1</accession>
<organism evidence="2 3">
    <name type="scientific">Botrytis porri</name>
    <dbReference type="NCBI Taxonomy" id="87229"/>
    <lineage>
        <taxon>Eukaryota</taxon>
        <taxon>Fungi</taxon>
        <taxon>Dikarya</taxon>
        <taxon>Ascomycota</taxon>
        <taxon>Pezizomycotina</taxon>
        <taxon>Leotiomycetes</taxon>
        <taxon>Helotiales</taxon>
        <taxon>Sclerotiniaceae</taxon>
        <taxon>Botrytis</taxon>
    </lineage>
</organism>
<evidence type="ECO:0000256" key="1">
    <source>
        <dbReference type="SAM" id="MobiDB-lite"/>
    </source>
</evidence>
<reference evidence="2 3" key="1">
    <citation type="submission" date="2017-12" db="EMBL/GenBank/DDBJ databases">
        <title>Comparative genomics of Botrytis spp.</title>
        <authorList>
            <person name="Valero-Jimenez C.A."/>
            <person name="Tapia P."/>
            <person name="Veloso J."/>
            <person name="Silva-Moreno E."/>
            <person name="Staats M."/>
            <person name="Valdes J.H."/>
            <person name="Van Kan J.A.L."/>
        </authorList>
    </citation>
    <scope>NUCLEOTIDE SEQUENCE [LARGE SCALE GENOMIC DNA]</scope>
    <source>
        <strain evidence="2 3">MUCL3349</strain>
    </source>
</reference>
<sequence length="116" mass="13027">MTRPRPLNGNKTNTPAVIAATKIEYEAKKFEFRAIYKMLEVAEAEIIADLKKQERKKLLREKIEKCVAHARAEQNKEEELREAGNINASSRGKKRPERASSSSRTDKSKGEGAAGK</sequence>
<comment type="caution">
    <text evidence="2">The sequence shown here is derived from an EMBL/GenBank/DDBJ whole genome shotgun (WGS) entry which is preliminary data.</text>
</comment>
<evidence type="ECO:0000313" key="3">
    <source>
        <dbReference type="Proteomes" id="UP000297280"/>
    </source>
</evidence>
<protein>
    <submittedName>
        <fullName evidence="2">Uncharacterized protein</fullName>
    </submittedName>
</protein>
<proteinExistence type="predicted"/>
<evidence type="ECO:0000313" key="2">
    <source>
        <dbReference type="EMBL" id="TGO78658.1"/>
    </source>
</evidence>
<feature type="compositionally biased region" description="Basic and acidic residues" evidence="1">
    <location>
        <begin position="71"/>
        <end position="82"/>
    </location>
</feature>
<dbReference type="Proteomes" id="UP000297280">
    <property type="component" value="Unassembled WGS sequence"/>
</dbReference>
<dbReference type="EMBL" id="PQXO01002063">
    <property type="protein sequence ID" value="TGO78658.1"/>
    <property type="molecule type" value="Genomic_DNA"/>
</dbReference>
<name>A0A4Z1JYR1_9HELO</name>
<gene>
    <name evidence="2" type="ORF">BPOR_2073g00010</name>
</gene>
<dbReference type="AlphaFoldDB" id="A0A4Z1JYR1"/>
<feature type="region of interest" description="Disordered" evidence="1">
    <location>
        <begin position="71"/>
        <end position="116"/>
    </location>
</feature>
<keyword evidence="3" id="KW-1185">Reference proteome</keyword>